<keyword evidence="2" id="KW-0805">Transcription regulation</keyword>
<accession>A0A5R9KKJ8</accession>
<dbReference type="Pfam" id="PF04542">
    <property type="entry name" value="Sigma70_r2"/>
    <property type="match status" value="1"/>
</dbReference>
<dbReference type="RefSeq" id="WP_138280269.1">
    <property type="nucleotide sequence ID" value="NZ_BMGE01000001.1"/>
</dbReference>
<feature type="domain" description="RNA polymerase sigma-70 region 2" evidence="5">
    <location>
        <begin position="29"/>
        <end position="93"/>
    </location>
</feature>
<evidence type="ECO:0000256" key="4">
    <source>
        <dbReference type="ARBA" id="ARBA00023163"/>
    </source>
</evidence>
<dbReference type="SUPFAM" id="SSF88946">
    <property type="entry name" value="Sigma2 domain of RNA polymerase sigma factors"/>
    <property type="match status" value="1"/>
</dbReference>
<dbReference type="Gene3D" id="1.10.10.10">
    <property type="entry name" value="Winged helix-like DNA-binding domain superfamily/Winged helix DNA-binding domain"/>
    <property type="match status" value="1"/>
</dbReference>
<reference evidence="7 8" key="1">
    <citation type="submission" date="2019-05" db="EMBL/GenBank/DDBJ databases">
        <authorList>
            <person name="Qu J.-H."/>
        </authorList>
    </citation>
    <scope>NUCLEOTIDE SEQUENCE [LARGE SCALE GENOMIC DNA]</scope>
    <source>
        <strain evidence="7 8">Z12</strain>
    </source>
</reference>
<dbReference type="InterPro" id="IPR039425">
    <property type="entry name" value="RNA_pol_sigma-70-like"/>
</dbReference>
<dbReference type="InterPro" id="IPR007627">
    <property type="entry name" value="RNA_pol_sigma70_r2"/>
</dbReference>
<dbReference type="GO" id="GO:0003677">
    <property type="term" value="F:DNA binding"/>
    <property type="evidence" value="ECO:0007669"/>
    <property type="project" value="InterPro"/>
</dbReference>
<evidence type="ECO:0000259" key="6">
    <source>
        <dbReference type="Pfam" id="PF08281"/>
    </source>
</evidence>
<sequence length="199" mass="23665">MKSTPFSVEDRMLWQNFLVGDVRSFEKLMSDHFRLLFRYGSKFSKDREFVKDSIQDLFMMLWEKRDNLNPEAAVKPYLMASLRRLMHRQLSERTGQGGQASQEVENYFAVEFSVEEQYIADEVTTARSLHIQNLISTLPRRQKEVVYLKFFQELSRDQIAQIMNITPQTVSNLLQIAIRQMKEFTKEGYVLIILWYLLF</sequence>
<evidence type="ECO:0000313" key="7">
    <source>
        <dbReference type="EMBL" id="TLU96576.1"/>
    </source>
</evidence>
<dbReference type="PANTHER" id="PTHR43133">
    <property type="entry name" value="RNA POLYMERASE ECF-TYPE SIGMA FACTO"/>
    <property type="match status" value="1"/>
</dbReference>
<evidence type="ECO:0000313" key="8">
    <source>
        <dbReference type="Proteomes" id="UP000309788"/>
    </source>
</evidence>
<protein>
    <submittedName>
        <fullName evidence="7">Sigma-70 family RNA polymerase sigma factor</fullName>
    </submittedName>
</protein>
<dbReference type="Gene3D" id="1.10.1740.10">
    <property type="match status" value="1"/>
</dbReference>
<dbReference type="InterPro" id="IPR013324">
    <property type="entry name" value="RNA_pol_sigma_r3/r4-like"/>
</dbReference>
<comment type="caution">
    <text evidence="7">The sequence shown here is derived from an EMBL/GenBank/DDBJ whole genome shotgun (WGS) entry which is preliminary data.</text>
</comment>
<dbReference type="PANTHER" id="PTHR43133:SF46">
    <property type="entry name" value="RNA POLYMERASE SIGMA-70 FACTOR ECF SUBFAMILY"/>
    <property type="match status" value="1"/>
</dbReference>
<dbReference type="AlphaFoldDB" id="A0A5R9KKJ8"/>
<dbReference type="GO" id="GO:0006352">
    <property type="term" value="P:DNA-templated transcription initiation"/>
    <property type="evidence" value="ECO:0007669"/>
    <property type="project" value="InterPro"/>
</dbReference>
<name>A0A5R9KKJ8_9BACT</name>
<dbReference type="Pfam" id="PF08281">
    <property type="entry name" value="Sigma70_r4_2"/>
    <property type="match status" value="1"/>
</dbReference>
<keyword evidence="4" id="KW-0804">Transcription</keyword>
<dbReference type="Proteomes" id="UP000309788">
    <property type="component" value="Unassembled WGS sequence"/>
</dbReference>
<dbReference type="CDD" id="cd06171">
    <property type="entry name" value="Sigma70_r4"/>
    <property type="match status" value="1"/>
</dbReference>
<dbReference type="InterPro" id="IPR013249">
    <property type="entry name" value="RNA_pol_sigma70_r4_t2"/>
</dbReference>
<keyword evidence="3" id="KW-0731">Sigma factor</keyword>
<feature type="domain" description="RNA polymerase sigma factor 70 region 4 type 2" evidence="6">
    <location>
        <begin position="131"/>
        <end position="180"/>
    </location>
</feature>
<keyword evidence="8" id="KW-1185">Reference proteome</keyword>
<comment type="similarity">
    <text evidence="1">Belongs to the sigma-70 factor family. ECF subfamily.</text>
</comment>
<proteinExistence type="inferred from homology"/>
<evidence type="ECO:0000256" key="3">
    <source>
        <dbReference type="ARBA" id="ARBA00023082"/>
    </source>
</evidence>
<evidence type="ECO:0000256" key="2">
    <source>
        <dbReference type="ARBA" id="ARBA00023015"/>
    </source>
</evidence>
<dbReference type="NCBIfam" id="TIGR02937">
    <property type="entry name" value="sigma70-ECF"/>
    <property type="match status" value="1"/>
</dbReference>
<dbReference type="InterPro" id="IPR013325">
    <property type="entry name" value="RNA_pol_sigma_r2"/>
</dbReference>
<organism evidence="7 8">
    <name type="scientific">Dyadobacter sediminis</name>
    <dbReference type="NCBI Taxonomy" id="1493691"/>
    <lineage>
        <taxon>Bacteria</taxon>
        <taxon>Pseudomonadati</taxon>
        <taxon>Bacteroidota</taxon>
        <taxon>Cytophagia</taxon>
        <taxon>Cytophagales</taxon>
        <taxon>Spirosomataceae</taxon>
        <taxon>Dyadobacter</taxon>
    </lineage>
</organism>
<gene>
    <name evidence="7" type="ORF">FEM55_05450</name>
</gene>
<dbReference type="EMBL" id="VCEI01000011">
    <property type="protein sequence ID" value="TLU96576.1"/>
    <property type="molecule type" value="Genomic_DNA"/>
</dbReference>
<dbReference type="InterPro" id="IPR014284">
    <property type="entry name" value="RNA_pol_sigma-70_dom"/>
</dbReference>
<dbReference type="OrthoDB" id="9150024at2"/>
<dbReference type="GO" id="GO:0016987">
    <property type="term" value="F:sigma factor activity"/>
    <property type="evidence" value="ECO:0007669"/>
    <property type="project" value="UniProtKB-KW"/>
</dbReference>
<evidence type="ECO:0000256" key="1">
    <source>
        <dbReference type="ARBA" id="ARBA00010641"/>
    </source>
</evidence>
<evidence type="ECO:0000259" key="5">
    <source>
        <dbReference type="Pfam" id="PF04542"/>
    </source>
</evidence>
<dbReference type="SUPFAM" id="SSF88659">
    <property type="entry name" value="Sigma3 and sigma4 domains of RNA polymerase sigma factors"/>
    <property type="match status" value="1"/>
</dbReference>
<dbReference type="InterPro" id="IPR036388">
    <property type="entry name" value="WH-like_DNA-bd_sf"/>
</dbReference>